<evidence type="ECO:0000256" key="2">
    <source>
        <dbReference type="SAM" id="MobiDB-lite"/>
    </source>
</evidence>
<dbReference type="SUPFAM" id="SSF56112">
    <property type="entry name" value="Protein kinase-like (PK-like)"/>
    <property type="match status" value="1"/>
</dbReference>
<feature type="compositionally biased region" description="Basic residues" evidence="2">
    <location>
        <begin position="676"/>
        <end position="691"/>
    </location>
</feature>
<dbReference type="Pfam" id="PF00069">
    <property type="entry name" value="Pkinase"/>
    <property type="match status" value="1"/>
</dbReference>
<dbReference type="Gene3D" id="3.30.200.20">
    <property type="entry name" value="Phosphorylase Kinase, domain 1"/>
    <property type="match status" value="1"/>
</dbReference>
<evidence type="ECO:0000313" key="4">
    <source>
        <dbReference type="Proteomes" id="UP000093561"/>
    </source>
</evidence>
<dbReference type="PANTHER" id="PTHR12984:SF16">
    <property type="entry name" value="BLACK MATCH, ISOFORM H"/>
    <property type="match status" value="1"/>
</dbReference>
<dbReference type="GO" id="GO:0005524">
    <property type="term" value="F:ATP binding"/>
    <property type="evidence" value="ECO:0007669"/>
    <property type="project" value="InterPro"/>
</dbReference>
<protein>
    <recommendedName>
        <fullName evidence="3">Protein kinase domain-containing protein</fullName>
    </recommendedName>
</protein>
<name>A0AAF5Q1V3_WUCBA</name>
<dbReference type="GO" id="GO:0004672">
    <property type="term" value="F:protein kinase activity"/>
    <property type="evidence" value="ECO:0007669"/>
    <property type="project" value="InterPro"/>
</dbReference>
<dbReference type="PANTHER" id="PTHR12984">
    <property type="entry name" value="SCY1-RELATED S/T PROTEIN KINASE-LIKE"/>
    <property type="match status" value="1"/>
</dbReference>
<reference evidence="5" key="3">
    <citation type="submission" date="2024-02" db="UniProtKB">
        <authorList>
            <consortium name="WormBaseParasite"/>
        </authorList>
    </citation>
    <scope>IDENTIFICATION</scope>
    <source>
        <strain evidence="5">pt0022</strain>
    </source>
</reference>
<dbReference type="Proteomes" id="UP000093561">
    <property type="component" value="Unassembled WGS sequence"/>
</dbReference>
<dbReference type="WBParaSite" id="mrna-Wban_08875">
    <property type="protein sequence ID" value="mrna-Wban_08875"/>
    <property type="gene ID" value="Wban_08875"/>
</dbReference>
<dbReference type="AlphaFoldDB" id="A0AAF5Q1V3"/>
<feature type="domain" description="Protein kinase" evidence="3">
    <location>
        <begin position="21"/>
        <end position="299"/>
    </location>
</feature>
<proteinExistence type="inferred from homology"/>
<dbReference type="Gene3D" id="1.10.510.10">
    <property type="entry name" value="Transferase(Phosphotransferase) domain 1"/>
    <property type="match status" value="1"/>
</dbReference>
<dbReference type="InterPro" id="IPR000719">
    <property type="entry name" value="Prot_kinase_dom"/>
</dbReference>
<dbReference type="InterPro" id="IPR011009">
    <property type="entry name" value="Kinase-like_dom_sf"/>
</dbReference>
<evidence type="ECO:0000256" key="1">
    <source>
        <dbReference type="ARBA" id="ARBA00038349"/>
    </source>
</evidence>
<accession>A0AAF5Q1V3</accession>
<feature type="compositionally biased region" description="Polar residues" evidence="2">
    <location>
        <begin position="699"/>
        <end position="717"/>
    </location>
</feature>
<reference evidence="4" key="1">
    <citation type="submission" date="2015-03" db="EMBL/GenBank/DDBJ databases">
        <title>Wuchereria bancrofti Genome Sequencing Papua New Guinea Strain.</title>
        <authorList>
            <person name="Small S.T."/>
            <person name="Serre D."/>
            <person name="Zimmerman P.A."/>
        </authorList>
    </citation>
    <scope>NUCLEOTIDE SEQUENCE [LARGE SCALE GENOMIC DNA]</scope>
    <source>
        <strain evidence="4">pt0022</strain>
    </source>
</reference>
<reference evidence="4" key="2">
    <citation type="journal article" date="2016" name="Mol. Ecol.">
        <title>Population genomics of the filarial nematode parasite Wuchereria bancrofti from mosquitoes.</title>
        <authorList>
            <person name="Small S.T."/>
            <person name="Reimer L.J."/>
            <person name="Tisch D.J."/>
            <person name="King C.L."/>
            <person name="Christensen B.M."/>
            <person name="Siba P.M."/>
            <person name="Kazura J.W."/>
            <person name="Serre D."/>
            <person name="Zimmerman P.A."/>
        </authorList>
    </citation>
    <scope>NUCLEOTIDE SEQUENCE</scope>
    <source>
        <strain evidence="4">pt0022</strain>
    </source>
</reference>
<sequence>MHNPTITDTVAALSTPLDNCYYQFNLRSIAGYWKLYSAKSITDDKDVTIFIFNRKDNVKAPSRLGSGNRLTLIDLIRYDISQLSSLAHPRILQVLHDVEENKEMISFASEHIQASLEVTVLENGLGKLEMKLGILQLIDGLSYLHNSAKILHGNLTPSVIYITLSRHWKIAGFTFSVAAREPNVFPCFPWIKKLPVHLQPDLDFLAPEYLLSNKNLITSAADVFSLGVLICWICSGGKRLIDAKNNIDTYRVICGQLDTALKCIAEELGPNLLDAMEKVLSLDVDKRPTVQFLALIKYFDDPALSTLRQLDNIMQVFDPEQKNAFLSQTLYDNLSLIPENLWFVRILPRFDEFFIDCYDLYAALSRPLFYMLDQCESHNIIKLKSWIHRIVYQAIRCTLTPLILENMNILFRRMSNDKEIEDQIQNLIVMCIKSQDIHIQRQLDFLACIEALSDRCDSNILNMLIATIRMCNMKHDAVINTVSRLVQRILMCDATRLRDRTVICTYLLNPLTLGLASSDLKTTQFEDLINTVRILIDIVEHLRNTESEMDSSHKNSFSSFARMSSRRVSMSSSNLPLVMITTARPTFSGCGYDSSLRKISFLSADGRLEDRGRTSISSKTGSKSSLESNLSLKLGNVSDISDEQQPSSSLETRRQSWLDADITHLFDQPIIEKANRERKRCKSERRSRRRSPIVDEISATRQPTRPNSFTNLGHNLV</sequence>
<organism evidence="4 5">
    <name type="scientific">Wuchereria bancrofti</name>
    <dbReference type="NCBI Taxonomy" id="6293"/>
    <lineage>
        <taxon>Eukaryota</taxon>
        <taxon>Metazoa</taxon>
        <taxon>Ecdysozoa</taxon>
        <taxon>Nematoda</taxon>
        <taxon>Chromadorea</taxon>
        <taxon>Rhabditida</taxon>
        <taxon>Spirurina</taxon>
        <taxon>Spiruromorpha</taxon>
        <taxon>Filarioidea</taxon>
        <taxon>Onchocercidae</taxon>
        <taxon>Wuchereria</taxon>
    </lineage>
</organism>
<dbReference type="PROSITE" id="PS50011">
    <property type="entry name" value="PROTEIN_KINASE_DOM"/>
    <property type="match status" value="1"/>
</dbReference>
<feature type="region of interest" description="Disordered" evidence="2">
    <location>
        <begin position="676"/>
        <end position="717"/>
    </location>
</feature>
<dbReference type="InterPro" id="IPR051177">
    <property type="entry name" value="CIK-Related_Protein"/>
</dbReference>
<comment type="similarity">
    <text evidence="1">Belongs to the protein kinase superfamily.</text>
</comment>
<evidence type="ECO:0000259" key="3">
    <source>
        <dbReference type="PROSITE" id="PS50011"/>
    </source>
</evidence>
<evidence type="ECO:0000313" key="5">
    <source>
        <dbReference type="WBParaSite" id="mrna-Wban_08875"/>
    </source>
</evidence>
<dbReference type="SMART" id="SM00220">
    <property type="entry name" value="S_TKc"/>
    <property type="match status" value="1"/>
</dbReference>